<accession>A0A0M0JQY9</accession>
<protein>
    <submittedName>
        <fullName evidence="1">Uncharacterized protein</fullName>
    </submittedName>
</protein>
<proteinExistence type="predicted"/>
<dbReference type="OrthoDB" id="1892506at2759"/>
<gene>
    <name evidence="1" type="ORF">Ctob_004891</name>
</gene>
<comment type="caution">
    <text evidence="1">The sequence shown here is derived from an EMBL/GenBank/DDBJ whole genome shotgun (WGS) entry which is preliminary data.</text>
</comment>
<dbReference type="EMBL" id="JWZX01002477">
    <property type="protein sequence ID" value="KOO29004.1"/>
    <property type="molecule type" value="Genomic_DNA"/>
</dbReference>
<evidence type="ECO:0000313" key="1">
    <source>
        <dbReference type="EMBL" id="KOO29004.1"/>
    </source>
</evidence>
<dbReference type="AlphaFoldDB" id="A0A0M0JQY9"/>
<evidence type="ECO:0000313" key="2">
    <source>
        <dbReference type="Proteomes" id="UP000037460"/>
    </source>
</evidence>
<name>A0A0M0JQY9_9EUKA</name>
<reference evidence="2" key="1">
    <citation type="journal article" date="2015" name="PLoS Genet.">
        <title>Genome Sequence and Transcriptome Analyses of Chrysochromulina tobin: Metabolic Tools for Enhanced Algal Fitness in the Prominent Order Prymnesiales (Haptophyceae).</title>
        <authorList>
            <person name="Hovde B.T."/>
            <person name="Deodato C.R."/>
            <person name="Hunsperger H.M."/>
            <person name="Ryken S.A."/>
            <person name="Yost W."/>
            <person name="Jha R.K."/>
            <person name="Patterson J."/>
            <person name="Monnat R.J. Jr."/>
            <person name="Barlow S.B."/>
            <person name="Starkenburg S.R."/>
            <person name="Cattolico R.A."/>
        </authorList>
    </citation>
    <scope>NUCLEOTIDE SEQUENCE</scope>
    <source>
        <strain evidence="2">CCMP291</strain>
    </source>
</reference>
<dbReference type="Proteomes" id="UP000037460">
    <property type="component" value="Unassembled WGS sequence"/>
</dbReference>
<organism evidence="1 2">
    <name type="scientific">Chrysochromulina tobinii</name>
    <dbReference type="NCBI Taxonomy" id="1460289"/>
    <lineage>
        <taxon>Eukaryota</taxon>
        <taxon>Haptista</taxon>
        <taxon>Haptophyta</taxon>
        <taxon>Prymnesiophyceae</taxon>
        <taxon>Prymnesiales</taxon>
        <taxon>Chrysochromulinaceae</taxon>
        <taxon>Chrysochromulina</taxon>
    </lineage>
</organism>
<keyword evidence="2" id="KW-1185">Reference proteome</keyword>
<sequence>MGIHGAQLMNVMWMQHGSAVVEFHRISVQDTSSPSGHESQAEKEMVYYYRNVAILSGHTYFSREVCDNRTNRYDRTRKEYAHCAGQATGKGIHLYSDQVQQVAMAAVASIGHMGGAYDDRPVRACPYWVPGNSSGNASLS</sequence>